<dbReference type="GeneID" id="115468571"/>
<comment type="subcellular location">
    <subcellularLocation>
        <location evidence="1">Cell membrane</location>
        <topology evidence="1">Single-pass membrane protein</topology>
    </subcellularLocation>
</comment>
<dbReference type="SUPFAM" id="SSF51445">
    <property type="entry name" value="(Trans)glycosidases"/>
    <property type="match status" value="2"/>
</dbReference>
<feature type="signal peptide" evidence="10">
    <location>
        <begin position="1"/>
        <end position="20"/>
    </location>
</feature>
<feature type="transmembrane region" description="Helical" evidence="9">
    <location>
        <begin position="935"/>
        <end position="957"/>
    </location>
</feature>
<dbReference type="PANTHER" id="PTHR10353">
    <property type="entry name" value="GLYCOSYL HYDROLASE"/>
    <property type="match status" value="1"/>
</dbReference>
<protein>
    <submittedName>
        <fullName evidence="12">Klotho</fullName>
    </submittedName>
</protein>
<evidence type="ECO:0000256" key="9">
    <source>
        <dbReference type="SAM" id="Phobius"/>
    </source>
</evidence>
<evidence type="ECO:0000256" key="1">
    <source>
        <dbReference type="ARBA" id="ARBA00004162"/>
    </source>
</evidence>
<dbReference type="GO" id="GO:0004553">
    <property type="term" value="F:hydrolase activity, hydrolyzing O-glycosyl compounds"/>
    <property type="evidence" value="ECO:0007669"/>
    <property type="project" value="InterPro"/>
</dbReference>
<dbReference type="GO" id="GO:0005975">
    <property type="term" value="P:carbohydrate metabolic process"/>
    <property type="evidence" value="ECO:0007669"/>
    <property type="project" value="InterPro"/>
</dbReference>
<dbReference type="OrthoDB" id="65569at2759"/>
<dbReference type="GO" id="GO:0008543">
    <property type="term" value="P:fibroblast growth factor receptor signaling pathway"/>
    <property type="evidence" value="ECO:0007669"/>
    <property type="project" value="TreeGrafter"/>
</dbReference>
<keyword evidence="6 9" id="KW-0472">Membrane</keyword>
<evidence type="ECO:0000256" key="6">
    <source>
        <dbReference type="ARBA" id="ARBA00023136"/>
    </source>
</evidence>
<dbReference type="PANTHER" id="PTHR10353:SF10">
    <property type="entry name" value="KLOTHO"/>
    <property type="match status" value="1"/>
</dbReference>
<evidence type="ECO:0000256" key="5">
    <source>
        <dbReference type="ARBA" id="ARBA00022989"/>
    </source>
</evidence>
<dbReference type="FunCoup" id="A0A6P7XLG1">
    <property type="interactions" value="265"/>
</dbReference>
<evidence type="ECO:0000256" key="2">
    <source>
        <dbReference type="ARBA" id="ARBA00022475"/>
    </source>
</evidence>
<reference evidence="12" key="1">
    <citation type="submission" date="2025-08" db="UniProtKB">
        <authorList>
            <consortium name="RefSeq"/>
        </authorList>
    </citation>
    <scope>IDENTIFICATION</scope>
</reference>
<dbReference type="InterPro" id="IPR001360">
    <property type="entry name" value="Glyco_hydro_1"/>
</dbReference>
<feature type="chain" id="PRO_5027828474" evidence="10">
    <location>
        <begin position="21"/>
        <end position="965"/>
    </location>
</feature>
<keyword evidence="2" id="KW-1003">Cell membrane</keyword>
<proteinExistence type="inferred from homology"/>
<evidence type="ECO:0000256" key="7">
    <source>
        <dbReference type="ARBA" id="ARBA00023180"/>
    </source>
</evidence>
<dbReference type="InterPro" id="IPR017853">
    <property type="entry name" value="GH"/>
</dbReference>
<dbReference type="FunFam" id="3.20.20.80:FF:000062">
    <property type="entry name" value="Klotho"/>
    <property type="match status" value="1"/>
</dbReference>
<keyword evidence="10" id="KW-0732">Signal</keyword>
<dbReference type="InParanoid" id="A0A6P7XLG1"/>
<accession>A0A6P7XLG1</accession>
<sequence length="965" mass="111929">MHPSHHLVLAFCLPIYCLNADPGDGKKTWSKFDNLPYPEDNLFLYDTFPPGFMWSVGTAAYQVEGGWQQNGKGSSIWDTYFHKVNPHLPNGDVASDSYNNLHRDIEVLKSLKVTHYRFSISWARIFPNGTLSNPNEPGLNYYSILIQRLKEIGVEPIATLYHWDLPQKLQDDYGGWVNESLPDIFKDYAEFCFRSFGKEVKHWITIDNPYAVAWHGYATGKLPPLIRGGKLLGYRAAHNLIKAHAKVWHLYNDYFRPNQRGQVSIALSSHSIKPQNMTEQDITECQKSLEFVLGWFAKPIFTDGDYPQSMKNDLPSILPVFTETEKKFVKGTADYFAFSFGPVLSFQLLDSDMKFKQVENLNLRMVLNWISNEYNKPQIFIMENSWLGPNSTKREDAKYMYYLKQFIMEILKAIRYDAVNITGYTAWSLMDGFEWLRGYSIRRGLYYVDFASHNKRLMPKSSALFYRKLIEQNGFPPLPENQPIEGTFPCGFAWGTTSYTIQLDTTPSQFNDPNVYLWDPKKTKSLTKVEGAVTPKRKSHCVDFAAIRLQISLLQEMHVTHFHFSLRWALILPLGNLTKVNHTVLHYYRCFLSEMVRVNITPVVALWQYVIEQQGLPIPLAEHGAWENPQIVQAFVDYSRLCFKELGNYVGFWITVNEPYVRNLSYTSGHHLLKAHALAWRVYDKEFRQSQKGKISIALQADWVEPACPFSTNDKDATNRILEFDIGWLAGPIFGRVDYPSFTDDEKKLIQGTFDFFALSHYTTKLVYWEREDASKNNHYLKVRPMTDNTWLHSPNRTAVVPWGLRRVLNWVKSKYGNIPIYILANGIDDNQEEFQDKLRMHYIQNYINEALKAYVIDDVNLAGYFAYSFNDKTDPSYGLYSYIANQYEPKPSMQHYRKIIDSNGFPSPEASVILCPVEPVPCTEINFFQTRKSLLVFVSFIFLAFIVTVFMIIYYAKKGKRMYL</sequence>
<dbReference type="Gene3D" id="3.20.20.80">
    <property type="entry name" value="Glycosidases"/>
    <property type="match status" value="3"/>
</dbReference>
<dbReference type="CTD" id="9365"/>
<evidence type="ECO:0000256" key="3">
    <source>
        <dbReference type="ARBA" id="ARBA00022692"/>
    </source>
</evidence>
<keyword evidence="4" id="KW-0677">Repeat</keyword>
<dbReference type="GO" id="GO:0005104">
    <property type="term" value="F:fibroblast growth factor receptor binding"/>
    <property type="evidence" value="ECO:0007669"/>
    <property type="project" value="TreeGrafter"/>
</dbReference>
<dbReference type="GO" id="GO:0017134">
    <property type="term" value="F:fibroblast growth factor binding"/>
    <property type="evidence" value="ECO:0007669"/>
    <property type="project" value="TreeGrafter"/>
</dbReference>
<keyword evidence="5 9" id="KW-1133">Transmembrane helix</keyword>
<evidence type="ECO:0000313" key="12">
    <source>
        <dbReference type="RefSeq" id="XP_030056232.1"/>
    </source>
</evidence>
<keyword evidence="3 9" id="KW-0812">Transmembrane</keyword>
<dbReference type="FunFam" id="3.20.20.80:FF:000042">
    <property type="entry name" value="Klotho"/>
    <property type="match status" value="1"/>
</dbReference>
<dbReference type="PROSITE" id="PS00653">
    <property type="entry name" value="GLYCOSYL_HYDROL_F1_2"/>
    <property type="match status" value="1"/>
</dbReference>
<evidence type="ECO:0000313" key="11">
    <source>
        <dbReference type="Proteomes" id="UP000515156"/>
    </source>
</evidence>
<evidence type="ECO:0000256" key="8">
    <source>
        <dbReference type="ARBA" id="ARBA00060858"/>
    </source>
</evidence>
<dbReference type="Proteomes" id="UP000515156">
    <property type="component" value="Chromosome 4"/>
</dbReference>
<name>A0A6P7XLG1_9AMPH</name>
<keyword evidence="11" id="KW-1185">Reference proteome</keyword>
<keyword evidence="7" id="KW-0325">Glycoprotein</keyword>
<dbReference type="KEGG" id="muo:115468571"/>
<evidence type="ECO:0000256" key="10">
    <source>
        <dbReference type="SAM" id="SignalP"/>
    </source>
</evidence>
<dbReference type="RefSeq" id="XP_030056232.1">
    <property type="nucleotide sequence ID" value="XM_030200372.1"/>
</dbReference>
<dbReference type="Pfam" id="PF00232">
    <property type="entry name" value="Glyco_hydro_1"/>
    <property type="match status" value="3"/>
</dbReference>
<comment type="similarity">
    <text evidence="8">Belongs to the glycosyl hydrolase 1 family. Klotho subfamily.</text>
</comment>
<evidence type="ECO:0000256" key="4">
    <source>
        <dbReference type="ARBA" id="ARBA00022737"/>
    </source>
</evidence>
<dbReference type="AlphaFoldDB" id="A0A6P7XLG1"/>
<organism evidence="11 12">
    <name type="scientific">Microcaecilia unicolor</name>
    <dbReference type="NCBI Taxonomy" id="1415580"/>
    <lineage>
        <taxon>Eukaryota</taxon>
        <taxon>Metazoa</taxon>
        <taxon>Chordata</taxon>
        <taxon>Craniata</taxon>
        <taxon>Vertebrata</taxon>
        <taxon>Euteleostomi</taxon>
        <taxon>Amphibia</taxon>
        <taxon>Gymnophiona</taxon>
        <taxon>Siphonopidae</taxon>
        <taxon>Microcaecilia</taxon>
    </lineage>
</organism>
<gene>
    <name evidence="12" type="primary">KL</name>
</gene>
<dbReference type="InterPro" id="IPR033132">
    <property type="entry name" value="GH_1_N_CS"/>
</dbReference>
<dbReference type="GO" id="GO:0005886">
    <property type="term" value="C:plasma membrane"/>
    <property type="evidence" value="ECO:0007669"/>
    <property type="project" value="UniProtKB-SubCell"/>
</dbReference>